<dbReference type="STRING" id="28083.Lbir_2265"/>
<dbReference type="PANTHER" id="PTHR42852:SF6">
    <property type="entry name" value="THIOL:DISULFIDE INTERCHANGE PROTEIN DSBE"/>
    <property type="match status" value="1"/>
</dbReference>
<keyword evidence="9" id="KW-1185">Reference proteome</keyword>
<dbReference type="Proteomes" id="UP000255066">
    <property type="component" value="Unassembled WGS sequence"/>
</dbReference>
<gene>
    <name evidence="8" type="primary">resA</name>
    <name evidence="7" type="ORF">Lbir_2265</name>
    <name evidence="8" type="ORF">NCTC12437_00035</name>
</gene>
<keyword evidence="5" id="KW-0732">Signal</keyword>
<evidence type="ECO:0000313" key="8">
    <source>
        <dbReference type="EMBL" id="STX30282.1"/>
    </source>
</evidence>
<evidence type="ECO:0000256" key="1">
    <source>
        <dbReference type="ARBA" id="ARBA00004196"/>
    </source>
</evidence>
<dbReference type="EMBL" id="LNXT01000044">
    <property type="protein sequence ID" value="KTC68732.1"/>
    <property type="molecule type" value="Genomic_DNA"/>
</dbReference>
<evidence type="ECO:0000256" key="5">
    <source>
        <dbReference type="SAM" id="SignalP"/>
    </source>
</evidence>
<dbReference type="InterPro" id="IPR013766">
    <property type="entry name" value="Thioredoxin_domain"/>
</dbReference>
<proteinExistence type="predicted"/>
<reference evidence="8 10" key="2">
    <citation type="submission" date="2018-06" db="EMBL/GenBank/DDBJ databases">
        <authorList>
            <consortium name="Pathogen Informatics"/>
            <person name="Doyle S."/>
        </authorList>
    </citation>
    <scope>NUCLEOTIDE SEQUENCE [LARGE SCALE GENOMIC DNA]</scope>
    <source>
        <strain evidence="8 10">NCTC12437</strain>
    </source>
</reference>
<accession>A0A378I5Z6</accession>
<dbReference type="GO" id="GO:0016209">
    <property type="term" value="F:antioxidant activity"/>
    <property type="evidence" value="ECO:0007669"/>
    <property type="project" value="InterPro"/>
</dbReference>
<dbReference type="EMBL" id="UGNW01000001">
    <property type="protein sequence ID" value="STX30282.1"/>
    <property type="molecule type" value="Genomic_DNA"/>
</dbReference>
<dbReference type="GO" id="GO:0017004">
    <property type="term" value="P:cytochrome complex assembly"/>
    <property type="evidence" value="ECO:0007669"/>
    <property type="project" value="UniProtKB-KW"/>
</dbReference>
<dbReference type="CDD" id="cd02966">
    <property type="entry name" value="TlpA_like_family"/>
    <property type="match status" value="1"/>
</dbReference>
<keyword evidence="4" id="KW-0676">Redox-active center</keyword>
<feature type="domain" description="Thioredoxin" evidence="6">
    <location>
        <begin position="13"/>
        <end position="149"/>
    </location>
</feature>
<dbReference type="Gene3D" id="3.40.30.10">
    <property type="entry name" value="Glutaredoxin"/>
    <property type="match status" value="1"/>
</dbReference>
<evidence type="ECO:0000313" key="10">
    <source>
        <dbReference type="Proteomes" id="UP000255066"/>
    </source>
</evidence>
<dbReference type="Proteomes" id="UP000054735">
    <property type="component" value="Unassembled WGS sequence"/>
</dbReference>
<organism evidence="8 10">
    <name type="scientific">Legionella birminghamensis</name>
    <dbReference type="NCBI Taxonomy" id="28083"/>
    <lineage>
        <taxon>Bacteria</taxon>
        <taxon>Pseudomonadati</taxon>
        <taxon>Pseudomonadota</taxon>
        <taxon>Gammaproteobacteria</taxon>
        <taxon>Legionellales</taxon>
        <taxon>Legionellaceae</taxon>
        <taxon>Legionella</taxon>
    </lineage>
</organism>
<dbReference type="Pfam" id="PF00578">
    <property type="entry name" value="AhpC-TSA"/>
    <property type="match status" value="1"/>
</dbReference>
<dbReference type="RefSeq" id="WP_237759045.1">
    <property type="nucleotide sequence ID" value="NZ_CAAAHV010000015.1"/>
</dbReference>
<dbReference type="InterPro" id="IPR036249">
    <property type="entry name" value="Thioredoxin-like_sf"/>
</dbReference>
<name>A0A378I5Z6_9GAMM</name>
<evidence type="ECO:0000256" key="4">
    <source>
        <dbReference type="ARBA" id="ARBA00023284"/>
    </source>
</evidence>
<dbReference type="GO" id="GO:0016491">
    <property type="term" value="F:oxidoreductase activity"/>
    <property type="evidence" value="ECO:0007669"/>
    <property type="project" value="InterPro"/>
</dbReference>
<evidence type="ECO:0000313" key="9">
    <source>
        <dbReference type="Proteomes" id="UP000054735"/>
    </source>
</evidence>
<dbReference type="AlphaFoldDB" id="A0A378I5Z6"/>
<dbReference type="InterPro" id="IPR050553">
    <property type="entry name" value="Thioredoxin_ResA/DsbE_sf"/>
</dbReference>
<keyword evidence="2" id="KW-0201">Cytochrome c-type biogenesis</keyword>
<feature type="chain" id="PRO_5016690354" evidence="5">
    <location>
        <begin position="22"/>
        <end position="149"/>
    </location>
</feature>
<dbReference type="PANTHER" id="PTHR42852">
    <property type="entry name" value="THIOL:DISULFIDE INTERCHANGE PROTEIN DSBE"/>
    <property type="match status" value="1"/>
</dbReference>
<dbReference type="SUPFAM" id="SSF52833">
    <property type="entry name" value="Thioredoxin-like"/>
    <property type="match status" value="1"/>
</dbReference>
<dbReference type="PROSITE" id="PS51352">
    <property type="entry name" value="THIOREDOXIN_2"/>
    <property type="match status" value="1"/>
</dbReference>
<protein>
    <submittedName>
        <fullName evidence="8">Thiol-disulfide oxidoreductase</fullName>
    </submittedName>
</protein>
<evidence type="ECO:0000256" key="2">
    <source>
        <dbReference type="ARBA" id="ARBA00022748"/>
    </source>
</evidence>
<evidence type="ECO:0000259" key="6">
    <source>
        <dbReference type="PROSITE" id="PS51352"/>
    </source>
</evidence>
<keyword evidence="3" id="KW-1015">Disulfide bond</keyword>
<reference evidence="7 9" key="1">
    <citation type="submission" date="2015-11" db="EMBL/GenBank/DDBJ databases">
        <title>Genomic analysis of 38 Legionella species identifies large and diverse effector repertoires.</title>
        <authorList>
            <person name="Burstein D."/>
            <person name="Amaro F."/>
            <person name="Zusman T."/>
            <person name="Lifshitz Z."/>
            <person name="Cohen O."/>
            <person name="Gilbert J.A."/>
            <person name="Pupko T."/>
            <person name="Shuman H.A."/>
            <person name="Segal G."/>
        </authorList>
    </citation>
    <scope>NUCLEOTIDE SEQUENCE [LARGE SCALE GENOMIC DNA]</scope>
    <source>
        <strain evidence="7 9">CDC#1407-AL-14</strain>
    </source>
</reference>
<evidence type="ECO:0000313" key="7">
    <source>
        <dbReference type="EMBL" id="KTC68732.1"/>
    </source>
</evidence>
<sequence>MTAAKFIIALLLTSVISLAQAAVLTDMEGKRIELNSLKGKWVLINYWASWCQPCLNEISELNHFYKNNKEKIALFAVNYDALPLYEQQKLIKQFGINYPSLAIDPGRSLNFEHPRAVPATFIINPQGELVKILYGEQNRDSLNEAIVAG</sequence>
<evidence type="ECO:0000256" key="3">
    <source>
        <dbReference type="ARBA" id="ARBA00023157"/>
    </source>
</evidence>
<comment type="subcellular location">
    <subcellularLocation>
        <location evidence="1">Cell envelope</location>
    </subcellularLocation>
</comment>
<dbReference type="InterPro" id="IPR000866">
    <property type="entry name" value="AhpC/TSA"/>
</dbReference>
<feature type="signal peptide" evidence="5">
    <location>
        <begin position="1"/>
        <end position="21"/>
    </location>
</feature>
<dbReference type="GO" id="GO:0030313">
    <property type="term" value="C:cell envelope"/>
    <property type="evidence" value="ECO:0007669"/>
    <property type="project" value="UniProtKB-SubCell"/>
</dbReference>